<reference evidence="1" key="1">
    <citation type="submission" date="2020-05" db="EMBL/GenBank/DDBJ databases">
        <title>Large-scale comparative analyses of tick genomes elucidate their genetic diversity and vector capacities.</title>
        <authorList>
            <person name="Jia N."/>
            <person name="Wang J."/>
            <person name="Shi W."/>
            <person name="Du L."/>
            <person name="Sun Y."/>
            <person name="Zhan W."/>
            <person name="Jiang J."/>
            <person name="Wang Q."/>
            <person name="Zhang B."/>
            <person name="Ji P."/>
            <person name="Sakyi L.B."/>
            <person name="Cui X."/>
            <person name="Yuan T."/>
            <person name="Jiang B."/>
            <person name="Yang W."/>
            <person name="Lam T.T.-Y."/>
            <person name="Chang Q."/>
            <person name="Ding S."/>
            <person name="Wang X."/>
            <person name="Zhu J."/>
            <person name="Ruan X."/>
            <person name="Zhao L."/>
            <person name="Wei J."/>
            <person name="Que T."/>
            <person name="Du C."/>
            <person name="Cheng J."/>
            <person name="Dai P."/>
            <person name="Han X."/>
            <person name="Huang E."/>
            <person name="Gao Y."/>
            <person name="Liu J."/>
            <person name="Shao H."/>
            <person name="Ye R."/>
            <person name="Li L."/>
            <person name="Wei W."/>
            <person name="Wang X."/>
            <person name="Wang C."/>
            <person name="Yang T."/>
            <person name="Huo Q."/>
            <person name="Li W."/>
            <person name="Guo W."/>
            <person name="Chen H."/>
            <person name="Zhou L."/>
            <person name="Ni X."/>
            <person name="Tian J."/>
            <person name="Zhou Y."/>
            <person name="Sheng Y."/>
            <person name="Liu T."/>
            <person name="Pan Y."/>
            <person name="Xia L."/>
            <person name="Li J."/>
            <person name="Zhao F."/>
            <person name="Cao W."/>
        </authorList>
    </citation>
    <scope>NUCLEOTIDE SEQUENCE</scope>
    <source>
        <strain evidence="1">Hyas-2018</strain>
    </source>
</reference>
<proteinExistence type="predicted"/>
<evidence type="ECO:0000313" key="2">
    <source>
        <dbReference type="Proteomes" id="UP000821845"/>
    </source>
</evidence>
<comment type="caution">
    <text evidence="1">The sequence shown here is derived from an EMBL/GenBank/DDBJ whole genome shotgun (WGS) entry which is preliminary data.</text>
</comment>
<protein>
    <submittedName>
        <fullName evidence="1">Uncharacterized protein</fullName>
    </submittedName>
</protein>
<evidence type="ECO:0000313" key="1">
    <source>
        <dbReference type="EMBL" id="KAH6921611.1"/>
    </source>
</evidence>
<organism evidence="1 2">
    <name type="scientific">Hyalomma asiaticum</name>
    <name type="common">Tick</name>
    <dbReference type="NCBI Taxonomy" id="266040"/>
    <lineage>
        <taxon>Eukaryota</taxon>
        <taxon>Metazoa</taxon>
        <taxon>Ecdysozoa</taxon>
        <taxon>Arthropoda</taxon>
        <taxon>Chelicerata</taxon>
        <taxon>Arachnida</taxon>
        <taxon>Acari</taxon>
        <taxon>Parasitiformes</taxon>
        <taxon>Ixodida</taxon>
        <taxon>Ixodoidea</taxon>
        <taxon>Ixodidae</taxon>
        <taxon>Hyalomminae</taxon>
        <taxon>Hyalomma</taxon>
    </lineage>
</organism>
<accession>A0ACB7RIU5</accession>
<keyword evidence="2" id="KW-1185">Reference proteome</keyword>
<dbReference type="EMBL" id="CM023489">
    <property type="protein sequence ID" value="KAH6921611.1"/>
    <property type="molecule type" value="Genomic_DNA"/>
</dbReference>
<gene>
    <name evidence="1" type="ORF">HPB50_003434</name>
</gene>
<sequence length="212" mass="23755">MTKIKPKKHRAKIVAALHAKRVDVLTDNCAPDKIQDLTHEAAVQKLAEYVAPKGNEIEQPRRFLARKLTGRRVDRQCDCRDGGTQRILETVEGPSDQGVHALRTIRPPQKTVARLDGTVKQREPHLLLLPRQGLPQNGRMQPRQDNVVSCEAPSSDMEDFGQLFFHLPEKSADRVRVSYELKVHIWSPPSAATCPADATHCCLSTVLEKSSF</sequence>
<dbReference type="Proteomes" id="UP000821845">
    <property type="component" value="Chromosome 9"/>
</dbReference>
<name>A0ACB7RIU5_HYAAI</name>